<reference evidence="1 2" key="1">
    <citation type="submission" date="2024-02" db="EMBL/GenBank/DDBJ databases">
        <title>Genome sequence of Aquincola sp. MAHUQ-54.</title>
        <authorList>
            <person name="Huq M.A."/>
        </authorList>
    </citation>
    <scope>NUCLEOTIDE SEQUENCE [LARGE SCALE GENOMIC DNA]</scope>
    <source>
        <strain evidence="1 2">MAHUQ-54</strain>
    </source>
</reference>
<gene>
    <name evidence="1" type="ORF">V4F39_23425</name>
</gene>
<dbReference type="RefSeq" id="WP_332292487.1">
    <property type="nucleotide sequence ID" value="NZ_JAZIBG010000049.1"/>
</dbReference>
<protein>
    <recommendedName>
        <fullName evidence="3">Flagellar protein FliT</fullName>
    </recommendedName>
</protein>
<name>A0AAW9QQL7_9BURK</name>
<proteinExistence type="predicted"/>
<accession>A0AAW9QQL7</accession>
<keyword evidence="2" id="KW-1185">Reference proteome</keyword>
<evidence type="ECO:0000313" key="2">
    <source>
        <dbReference type="Proteomes" id="UP001336250"/>
    </source>
</evidence>
<evidence type="ECO:0000313" key="1">
    <source>
        <dbReference type="EMBL" id="MEF7616885.1"/>
    </source>
</evidence>
<dbReference type="Proteomes" id="UP001336250">
    <property type="component" value="Unassembled WGS sequence"/>
</dbReference>
<organism evidence="1 2">
    <name type="scientific">Aquincola agrisoli</name>
    <dbReference type="NCBI Taxonomy" id="3119538"/>
    <lineage>
        <taxon>Bacteria</taxon>
        <taxon>Pseudomonadati</taxon>
        <taxon>Pseudomonadota</taxon>
        <taxon>Betaproteobacteria</taxon>
        <taxon>Burkholderiales</taxon>
        <taxon>Sphaerotilaceae</taxon>
        <taxon>Aquincola</taxon>
    </lineage>
</organism>
<comment type="caution">
    <text evidence="1">The sequence shown here is derived from an EMBL/GenBank/DDBJ whole genome shotgun (WGS) entry which is preliminary data.</text>
</comment>
<dbReference type="EMBL" id="JAZIBG010000049">
    <property type="protein sequence ID" value="MEF7616885.1"/>
    <property type="molecule type" value="Genomic_DNA"/>
</dbReference>
<sequence>MNRPIQNEPATLAREHTALVMAYGQVQRRCSRLMAEQAALIERQSRELMRLRAAVILRDTALGWAHEDRAELEAAVPGLPTRRALAQRVDALVARVHALLRERDRWGAGTVPSLVGKPRGGRGFGPAA</sequence>
<evidence type="ECO:0008006" key="3">
    <source>
        <dbReference type="Google" id="ProtNLM"/>
    </source>
</evidence>
<dbReference type="AlphaFoldDB" id="A0AAW9QQL7"/>